<dbReference type="Proteomes" id="UP000031196">
    <property type="component" value="Unassembled WGS sequence"/>
</dbReference>
<proteinExistence type="inferred from homology"/>
<dbReference type="PANTHER" id="PTHR18964:SF173">
    <property type="entry name" value="GLUCOKINASE"/>
    <property type="match status" value="1"/>
</dbReference>
<reference evidence="3 4" key="1">
    <citation type="submission" date="2014-12" db="EMBL/GenBank/DDBJ databases">
        <title>Genome sequencing of Arthrobacter phenanthrenivorans SWC37.</title>
        <authorList>
            <person name="Tan P.W."/>
            <person name="Chan K.-G."/>
        </authorList>
    </citation>
    <scope>NUCLEOTIDE SEQUENCE [LARGE SCALE GENOMIC DNA]</scope>
    <source>
        <strain evidence="3 4">SWC37</strain>
    </source>
</reference>
<dbReference type="CDD" id="cd00090">
    <property type="entry name" value="HTH_ARSR"/>
    <property type="match status" value="1"/>
</dbReference>
<dbReference type="InterPro" id="IPR000600">
    <property type="entry name" value="ROK"/>
</dbReference>
<comment type="caution">
    <text evidence="3">The sequence shown here is derived from an EMBL/GenBank/DDBJ whole genome shotgun (WGS) entry which is preliminary data.</text>
</comment>
<dbReference type="SUPFAM" id="SSF46785">
    <property type="entry name" value="Winged helix' DNA-binding domain"/>
    <property type="match status" value="1"/>
</dbReference>
<dbReference type="Pfam" id="PF00480">
    <property type="entry name" value="ROK"/>
    <property type="match status" value="1"/>
</dbReference>
<dbReference type="InterPro" id="IPR049874">
    <property type="entry name" value="ROK_cs"/>
</dbReference>
<evidence type="ECO:0000313" key="3">
    <source>
        <dbReference type="EMBL" id="KIC63284.1"/>
    </source>
</evidence>
<evidence type="ECO:0000256" key="1">
    <source>
        <dbReference type="ARBA" id="ARBA00006479"/>
    </source>
</evidence>
<dbReference type="OrthoDB" id="3189808at2"/>
<dbReference type="Gene3D" id="1.10.10.10">
    <property type="entry name" value="Winged helix-like DNA-binding domain superfamily/Winged helix DNA-binding domain"/>
    <property type="match status" value="1"/>
</dbReference>
<dbReference type="EMBL" id="JWTB01000042">
    <property type="protein sequence ID" value="KIC63284.1"/>
    <property type="molecule type" value="Genomic_DNA"/>
</dbReference>
<dbReference type="InterPro" id="IPR011991">
    <property type="entry name" value="ArsR-like_HTH"/>
</dbReference>
<accession>A0A0B4CPZ0</accession>
<sequence>MTEQRTLMGEPTPQPAGPATSAGHLLQLLRSNPAGYSRADLLELTGMARSTLYERLDALFAAGLVYESTPLRGQRGRPPRSLRFDDRDKVVVCLEIGHTHAGINLLALSGEALASVRIPVDIASAQDAVVDHVVGEALRLLDGRQPVGAGAGLPAPVDPLHRLGLERTVLAHWDLQSLQDALESRLDCPVLLENDARSMAVGEVRGPTDSIVAVKVSTGIGSGIIVRGSLVRGAHGAAGDIGHVRIPEAAGCRCRCGRDGCLAAVASGRALLASPQFAHYGTLRRFVEAAAEDQEVRDAVAGAGKVLGRALAAMVGTLNPGRVAVGGLVGVLPGFLAACRQQILADAFEPSLVDLEIVPADSRKATAVGLCRLVEESLYAPERVERLLAQRGW</sequence>
<dbReference type="SUPFAM" id="SSF53067">
    <property type="entry name" value="Actin-like ATPase domain"/>
    <property type="match status" value="1"/>
</dbReference>
<evidence type="ECO:0000256" key="2">
    <source>
        <dbReference type="SAM" id="MobiDB-lite"/>
    </source>
</evidence>
<dbReference type="InterPro" id="IPR036390">
    <property type="entry name" value="WH_DNA-bd_sf"/>
</dbReference>
<comment type="similarity">
    <text evidence="1">Belongs to the ROK (NagC/XylR) family.</text>
</comment>
<gene>
    <name evidence="3" type="ORF">RM50_18505</name>
</gene>
<dbReference type="PROSITE" id="PS01125">
    <property type="entry name" value="ROK"/>
    <property type="match status" value="1"/>
</dbReference>
<dbReference type="RefSeq" id="WP_043455767.1">
    <property type="nucleotide sequence ID" value="NZ_JWTB01000042.1"/>
</dbReference>
<dbReference type="InterPro" id="IPR036388">
    <property type="entry name" value="WH-like_DNA-bd_sf"/>
</dbReference>
<dbReference type="AlphaFoldDB" id="A0A0B4CPZ0"/>
<dbReference type="PANTHER" id="PTHR18964">
    <property type="entry name" value="ROK (REPRESSOR, ORF, KINASE) FAMILY"/>
    <property type="match status" value="1"/>
</dbReference>
<organism evidence="3 4">
    <name type="scientific">Pseudarthrobacter phenanthrenivorans</name>
    <name type="common">Arthrobacter phenanthrenivorans</name>
    <dbReference type="NCBI Taxonomy" id="361575"/>
    <lineage>
        <taxon>Bacteria</taxon>
        <taxon>Bacillati</taxon>
        <taxon>Actinomycetota</taxon>
        <taxon>Actinomycetes</taxon>
        <taxon>Micrococcales</taxon>
        <taxon>Micrococcaceae</taxon>
        <taxon>Pseudarthrobacter</taxon>
    </lineage>
</organism>
<dbReference type="InterPro" id="IPR043129">
    <property type="entry name" value="ATPase_NBD"/>
</dbReference>
<evidence type="ECO:0000313" key="4">
    <source>
        <dbReference type="Proteomes" id="UP000031196"/>
    </source>
</evidence>
<dbReference type="Gene3D" id="3.30.420.40">
    <property type="match status" value="2"/>
</dbReference>
<feature type="region of interest" description="Disordered" evidence="2">
    <location>
        <begin position="1"/>
        <end position="21"/>
    </location>
</feature>
<protein>
    <submittedName>
        <fullName evidence="3">Transcriptional regulator</fullName>
    </submittedName>
</protein>
<name>A0A0B4CPZ0_PSEPS</name>